<dbReference type="GO" id="GO:0008360">
    <property type="term" value="P:regulation of cell shape"/>
    <property type="evidence" value="ECO:0007669"/>
    <property type="project" value="UniProtKB-KW"/>
</dbReference>
<dbReference type="OrthoDB" id="1132160at2"/>
<evidence type="ECO:0000256" key="3">
    <source>
        <dbReference type="ARBA" id="ARBA00022475"/>
    </source>
</evidence>
<feature type="transmembrane region" description="Helical" evidence="8">
    <location>
        <begin position="113"/>
        <end position="134"/>
    </location>
</feature>
<comment type="similarity">
    <text evidence="2">Belongs to the MreD family.</text>
</comment>
<evidence type="ECO:0000256" key="2">
    <source>
        <dbReference type="ARBA" id="ARBA00007776"/>
    </source>
</evidence>
<keyword evidence="6 8" id="KW-1133">Transmembrane helix</keyword>
<gene>
    <name evidence="9" type="primary">mreD</name>
    <name evidence="9" type="ORF">EXN75_04855</name>
</gene>
<dbReference type="NCBIfam" id="TIGR03426">
    <property type="entry name" value="shape_MreD"/>
    <property type="match status" value="1"/>
</dbReference>
<protein>
    <submittedName>
        <fullName evidence="9">Rod shape-determining protein MreD</fullName>
    </submittedName>
</protein>
<feature type="transmembrane region" description="Helical" evidence="8">
    <location>
        <begin position="140"/>
        <end position="160"/>
    </location>
</feature>
<name>A0A4Y8VRK4_9BACT</name>
<evidence type="ECO:0000256" key="6">
    <source>
        <dbReference type="ARBA" id="ARBA00022989"/>
    </source>
</evidence>
<comment type="caution">
    <text evidence="9">The sequence shown here is derived from an EMBL/GenBank/DDBJ whole genome shotgun (WGS) entry which is preliminary data.</text>
</comment>
<evidence type="ECO:0000256" key="5">
    <source>
        <dbReference type="ARBA" id="ARBA00022960"/>
    </source>
</evidence>
<dbReference type="EMBL" id="SGVY01000008">
    <property type="protein sequence ID" value="TFH83075.1"/>
    <property type="molecule type" value="Genomic_DNA"/>
</dbReference>
<organism evidence="9 10">
    <name type="scientific">Segatella hominis</name>
    <dbReference type="NCBI Taxonomy" id="2518605"/>
    <lineage>
        <taxon>Bacteria</taxon>
        <taxon>Pseudomonadati</taxon>
        <taxon>Bacteroidota</taxon>
        <taxon>Bacteroidia</taxon>
        <taxon>Bacteroidales</taxon>
        <taxon>Prevotellaceae</taxon>
        <taxon>Segatella</taxon>
    </lineage>
</organism>
<keyword evidence="7 8" id="KW-0472">Membrane</keyword>
<keyword evidence="5" id="KW-0133">Cell shape</keyword>
<dbReference type="InterPro" id="IPR007227">
    <property type="entry name" value="Cell_shape_determining_MreD"/>
</dbReference>
<evidence type="ECO:0000313" key="9">
    <source>
        <dbReference type="EMBL" id="TFH83075.1"/>
    </source>
</evidence>
<proteinExistence type="inferred from homology"/>
<evidence type="ECO:0000256" key="1">
    <source>
        <dbReference type="ARBA" id="ARBA00004651"/>
    </source>
</evidence>
<dbReference type="AlphaFoldDB" id="A0A4Y8VRK4"/>
<evidence type="ECO:0000313" key="10">
    <source>
        <dbReference type="Proteomes" id="UP000297872"/>
    </source>
</evidence>
<sequence length="165" mass="19057">MSIEQVRRFVLFVVLLLVQGLVLNHIHLFDCATPLIYIILVLHFRRNQSRWSALLWSFSLGLCVDVFANTPGVAAASMTLMGLVQPYLFELFIPRDSADDLEPTIRSIGVSSFFWYVFIMILLYCLVFFTLETFNFFNWIQWLKCIGGSTLLTYLLVMALESIKK</sequence>
<comment type="subcellular location">
    <subcellularLocation>
        <location evidence="1">Cell membrane</location>
        <topology evidence="1">Multi-pass membrane protein</topology>
    </subcellularLocation>
</comment>
<feature type="transmembrane region" description="Helical" evidence="8">
    <location>
        <begin position="51"/>
        <end position="68"/>
    </location>
</feature>
<evidence type="ECO:0000256" key="4">
    <source>
        <dbReference type="ARBA" id="ARBA00022692"/>
    </source>
</evidence>
<dbReference type="GO" id="GO:0005886">
    <property type="term" value="C:plasma membrane"/>
    <property type="evidence" value="ECO:0007669"/>
    <property type="project" value="UniProtKB-SubCell"/>
</dbReference>
<feature type="transmembrane region" description="Helical" evidence="8">
    <location>
        <begin position="12"/>
        <end position="39"/>
    </location>
</feature>
<accession>A0A4Y8VRK4</accession>
<reference evidence="9 10" key="1">
    <citation type="submission" date="2019-02" db="EMBL/GenBank/DDBJ databases">
        <title>Draft Genome Sequence of the Prevotella sp. BCRC 81118, Isolated from Human Feces.</title>
        <authorList>
            <person name="Huang C.-H."/>
        </authorList>
    </citation>
    <scope>NUCLEOTIDE SEQUENCE [LARGE SCALE GENOMIC DNA]</scope>
    <source>
        <strain evidence="9 10">BCRC 81118</strain>
    </source>
</reference>
<dbReference type="GeneID" id="302994624"/>
<dbReference type="Proteomes" id="UP000297872">
    <property type="component" value="Unassembled WGS sequence"/>
</dbReference>
<keyword evidence="10" id="KW-1185">Reference proteome</keyword>
<keyword evidence="3" id="KW-1003">Cell membrane</keyword>
<evidence type="ECO:0000256" key="7">
    <source>
        <dbReference type="ARBA" id="ARBA00023136"/>
    </source>
</evidence>
<keyword evidence="4 8" id="KW-0812">Transmembrane</keyword>
<evidence type="ECO:0000256" key="8">
    <source>
        <dbReference type="SAM" id="Phobius"/>
    </source>
</evidence>
<dbReference type="RefSeq" id="WP_022110049.1">
    <property type="nucleotide sequence ID" value="NZ_CP137559.1"/>
</dbReference>